<dbReference type="VEuPathDB" id="TriTrypDB:TM35_000651000"/>
<dbReference type="RefSeq" id="XP_028877604.1">
    <property type="nucleotide sequence ID" value="XM_029031073.1"/>
</dbReference>
<reference evidence="2 3" key="1">
    <citation type="submission" date="2017-03" db="EMBL/GenBank/DDBJ databases">
        <title>An alternative strategy for trypanosome survival in the mammalian bloodstream revealed through genome and transcriptome analysis of the ubiquitous bovine parasite Trypanosoma (Megatrypanum) theileri.</title>
        <authorList>
            <person name="Kelly S."/>
            <person name="Ivens A."/>
            <person name="Mott A."/>
            <person name="O'Neill E."/>
            <person name="Emms D."/>
            <person name="Macleod O."/>
            <person name="Voorheis P."/>
            <person name="Matthews J."/>
            <person name="Matthews K."/>
            <person name="Carrington M."/>
        </authorList>
    </citation>
    <scope>NUCLEOTIDE SEQUENCE [LARGE SCALE GENOMIC DNA]</scope>
    <source>
        <strain evidence="2">Edinburgh</strain>
    </source>
</reference>
<evidence type="ECO:0000313" key="2">
    <source>
        <dbReference type="EMBL" id="ORC83538.1"/>
    </source>
</evidence>
<sequence length="104" mass="11637">MISTERCRMEGSSGNINILTASVPHYAQIRWRLEVPLGSRTASKVPGMPYYTIALSTVNPISGAIETRWMFCTFENLLAVTQSVEEALAALDSSRYNSLRRLIR</sequence>
<dbReference type="InterPro" id="IPR017920">
    <property type="entry name" value="COMM"/>
</dbReference>
<proteinExistence type="predicted"/>
<dbReference type="AlphaFoldDB" id="A0A1X0NG95"/>
<name>A0A1X0NG95_9TRYP</name>
<dbReference type="GeneID" id="39990853"/>
<dbReference type="Proteomes" id="UP000192257">
    <property type="component" value="Unassembled WGS sequence"/>
</dbReference>
<evidence type="ECO:0000313" key="3">
    <source>
        <dbReference type="Proteomes" id="UP000192257"/>
    </source>
</evidence>
<dbReference type="PROSITE" id="PS51269">
    <property type="entry name" value="COMM"/>
    <property type="match status" value="1"/>
</dbReference>
<evidence type="ECO:0000259" key="1">
    <source>
        <dbReference type="PROSITE" id="PS51269"/>
    </source>
</evidence>
<protein>
    <recommendedName>
        <fullName evidence="1">COMM domain-containing protein</fullName>
    </recommendedName>
</protein>
<dbReference type="EMBL" id="NBCO01000065">
    <property type="protein sequence ID" value="ORC83538.1"/>
    <property type="molecule type" value="Genomic_DNA"/>
</dbReference>
<organism evidence="2 3">
    <name type="scientific">Trypanosoma theileri</name>
    <dbReference type="NCBI Taxonomy" id="67003"/>
    <lineage>
        <taxon>Eukaryota</taxon>
        <taxon>Discoba</taxon>
        <taxon>Euglenozoa</taxon>
        <taxon>Kinetoplastea</taxon>
        <taxon>Metakinetoplastina</taxon>
        <taxon>Trypanosomatida</taxon>
        <taxon>Trypanosomatidae</taxon>
        <taxon>Trypanosoma</taxon>
    </lineage>
</organism>
<feature type="domain" description="COMM" evidence="1">
    <location>
        <begin position="25"/>
        <end position="95"/>
    </location>
</feature>
<keyword evidence="3" id="KW-1185">Reference proteome</keyword>
<comment type="caution">
    <text evidence="2">The sequence shown here is derived from an EMBL/GenBank/DDBJ whole genome shotgun (WGS) entry which is preliminary data.</text>
</comment>
<accession>A0A1X0NG95</accession>
<dbReference type="OrthoDB" id="253909at2759"/>
<gene>
    <name evidence="2" type="ORF">TM35_000651000</name>
</gene>